<evidence type="ECO:0000313" key="6">
    <source>
        <dbReference type="EMBL" id="MEW9920942.1"/>
    </source>
</evidence>
<keyword evidence="2 4" id="KW-0479">Metal-binding</keyword>
<evidence type="ECO:0000259" key="5">
    <source>
        <dbReference type="PROSITE" id="PS51007"/>
    </source>
</evidence>
<evidence type="ECO:0000256" key="2">
    <source>
        <dbReference type="ARBA" id="ARBA00022723"/>
    </source>
</evidence>
<dbReference type="Gene3D" id="1.10.760.10">
    <property type="entry name" value="Cytochrome c-like domain"/>
    <property type="match status" value="1"/>
</dbReference>
<proteinExistence type="predicted"/>
<dbReference type="RefSeq" id="WP_367878644.1">
    <property type="nucleotide sequence ID" value="NZ_JBFNXX010000011.1"/>
</dbReference>
<dbReference type="PROSITE" id="PS51007">
    <property type="entry name" value="CYTC"/>
    <property type="match status" value="1"/>
</dbReference>
<accession>A0ABV3RQU7</accession>
<feature type="domain" description="Cytochrome c" evidence="5">
    <location>
        <begin position="26"/>
        <end position="135"/>
    </location>
</feature>
<evidence type="ECO:0000256" key="4">
    <source>
        <dbReference type="PROSITE-ProRule" id="PRU00433"/>
    </source>
</evidence>
<comment type="caution">
    <text evidence="6">The sequence shown here is derived from an EMBL/GenBank/DDBJ whole genome shotgun (WGS) entry which is preliminary data.</text>
</comment>
<gene>
    <name evidence="6" type="ORF">AB2B41_15110</name>
</gene>
<dbReference type="Pfam" id="PF13442">
    <property type="entry name" value="Cytochrome_CBB3"/>
    <property type="match status" value="1"/>
</dbReference>
<protein>
    <submittedName>
        <fullName evidence="6">Cytochrome c</fullName>
    </submittedName>
</protein>
<evidence type="ECO:0000256" key="3">
    <source>
        <dbReference type="ARBA" id="ARBA00023004"/>
    </source>
</evidence>
<dbReference type="PROSITE" id="PS51257">
    <property type="entry name" value="PROKAR_LIPOPROTEIN"/>
    <property type="match status" value="1"/>
</dbReference>
<dbReference type="Proteomes" id="UP001556098">
    <property type="component" value="Unassembled WGS sequence"/>
</dbReference>
<sequence length="136" mass="13855">MIPKALTVAIVAAAAGCTPEPGPVTMDVATGMTLYAENCAVCHGTDARGAGAASLGLGEVPPSLVGLSRQNRGRFPRAYVIEIVQGKVGPDHPTAAMPEFGTGELGTLVRVESDGKEIVVPAGLVALANYLESIQE</sequence>
<keyword evidence="3 4" id="KW-0408">Iron</keyword>
<dbReference type="InterPro" id="IPR009056">
    <property type="entry name" value="Cyt_c-like_dom"/>
</dbReference>
<dbReference type="SUPFAM" id="SSF46626">
    <property type="entry name" value="Cytochrome c"/>
    <property type="match status" value="1"/>
</dbReference>
<organism evidence="6 7">
    <name type="scientific">Sulfitobacter sediminis</name>
    <dbReference type="NCBI Taxonomy" id="3234186"/>
    <lineage>
        <taxon>Bacteria</taxon>
        <taxon>Pseudomonadati</taxon>
        <taxon>Pseudomonadota</taxon>
        <taxon>Alphaproteobacteria</taxon>
        <taxon>Rhodobacterales</taxon>
        <taxon>Roseobacteraceae</taxon>
        <taxon>Sulfitobacter</taxon>
    </lineage>
</organism>
<keyword evidence="1 4" id="KW-0349">Heme</keyword>
<dbReference type="EMBL" id="JBFNXX010000011">
    <property type="protein sequence ID" value="MEW9920942.1"/>
    <property type="molecule type" value="Genomic_DNA"/>
</dbReference>
<reference evidence="6 7" key="1">
    <citation type="submission" date="2024-07" db="EMBL/GenBank/DDBJ databases">
        <title>Marimonas sp.nov., isolated from tidal-flat sediment.</title>
        <authorList>
            <person name="Jayan J.N."/>
            <person name="Lee S.S."/>
        </authorList>
    </citation>
    <scope>NUCLEOTIDE SEQUENCE [LARGE SCALE GENOMIC DNA]</scope>
    <source>
        <strain evidence="6 7">MJW-29</strain>
    </source>
</reference>
<keyword evidence="7" id="KW-1185">Reference proteome</keyword>
<name>A0ABV3RQU7_9RHOB</name>
<evidence type="ECO:0000256" key="1">
    <source>
        <dbReference type="ARBA" id="ARBA00022617"/>
    </source>
</evidence>
<evidence type="ECO:0000313" key="7">
    <source>
        <dbReference type="Proteomes" id="UP001556098"/>
    </source>
</evidence>
<dbReference type="InterPro" id="IPR036909">
    <property type="entry name" value="Cyt_c-like_dom_sf"/>
</dbReference>